<name>A0A0L0FGX5_9EUKA</name>
<protein>
    <submittedName>
        <fullName evidence="2">Uncharacterized protein</fullName>
    </submittedName>
</protein>
<reference evidence="2 3" key="1">
    <citation type="submission" date="2011-02" db="EMBL/GenBank/DDBJ databases">
        <title>The Genome Sequence of Sphaeroforma arctica JP610.</title>
        <authorList>
            <consortium name="The Broad Institute Genome Sequencing Platform"/>
            <person name="Russ C."/>
            <person name="Cuomo C."/>
            <person name="Young S.K."/>
            <person name="Zeng Q."/>
            <person name="Gargeya S."/>
            <person name="Alvarado L."/>
            <person name="Berlin A."/>
            <person name="Chapman S.B."/>
            <person name="Chen Z."/>
            <person name="Freedman E."/>
            <person name="Gellesch M."/>
            <person name="Goldberg J."/>
            <person name="Griggs A."/>
            <person name="Gujja S."/>
            <person name="Heilman E."/>
            <person name="Heiman D."/>
            <person name="Howarth C."/>
            <person name="Mehta T."/>
            <person name="Neiman D."/>
            <person name="Pearson M."/>
            <person name="Roberts A."/>
            <person name="Saif S."/>
            <person name="Shea T."/>
            <person name="Shenoy N."/>
            <person name="Sisk P."/>
            <person name="Stolte C."/>
            <person name="Sykes S."/>
            <person name="White J."/>
            <person name="Yandava C."/>
            <person name="Burger G."/>
            <person name="Gray M.W."/>
            <person name="Holland P.W.H."/>
            <person name="King N."/>
            <person name="Lang F.B.F."/>
            <person name="Roger A.J."/>
            <person name="Ruiz-Trillo I."/>
            <person name="Haas B."/>
            <person name="Nusbaum C."/>
            <person name="Birren B."/>
        </authorList>
    </citation>
    <scope>NUCLEOTIDE SEQUENCE [LARGE SCALE GENOMIC DNA]</scope>
    <source>
        <strain evidence="2 3">JP610</strain>
    </source>
</reference>
<evidence type="ECO:0000313" key="3">
    <source>
        <dbReference type="Proteomes" id="UP000054560"/>
    </source>
</evidence>
<evidence type="ECO:0000313" key="2">
    <source>
        <dbReference type="EMBL" id="KNC76022.1"/>
    </source>
</evidence>
<feature type="region of interest" description="Disordered" evidence="1">
    <location>
        <begin position="146"/>
        <end position="167"/>
    </location>
</feature>
<feature type="compositionally biased region" description="Basic and acidic residues" evidence="1">
    <location>
        <begin position="157"/>
        <end position="167"/>
    </location>
</feature>
<organism evidence="2 3">
    <name type="scientific">Sphaeroforma arctica JP610</name>
    <dbReference type="NCBI Taxonomy" id="667725"/>
    <lineage>
        <taxon>Eukaryota</taxon>
        <taxon>Ichthyosporea</taxon>
        <taxon>Ichthyophonida</taxon>
        <taxon>Sphaeroforma</taxon>
    </lineage>
</organism>
<dbReference type="GeneID" id="25911970"/>
<dbReference type="Proteomes" id="UP000054560">
    <property type="component" value="Unassembled WGS sequence"/>
</dbReference>
<gene>
    <name evidence="2" type="ORF">SARC_11466</name>
</gene>
<evidence type="ECO:0000256" key="1">
    <source>
        <dbReference type="SAM" id="MobiDB-lite"/>
    </source>
</evidence>
<dbReference type="EMBL" id="KQ243299">
    <property type="protein sequence ID" value="KNC76022.1"/>
    <property type="molecule type" value="Genomic_DNA"/>
</dbReference>
<keyword evidence="3" id="KW-1185">Reference proteome</keyword>
<sequence>MEEGVGAAVVNEDTANRDSAVIGEVGGMPITVYADSGATPNPTTKGLVDRAGLSMTRYMGLPFQGVAEMGMLSPQGAVKTPVRMKSWHERFLQPVLRIKLLALVHNGDRMDFLLHEAMRPKSVTTSEPSEKMALVKPVTVLTARQGRRARALAPKRRSWDAKVKRET</sequence>
<dbReference type="RefSeq" id="XP_014149924.1">
    <property type="nucleotide sequence ID" value="XM_014294449.1"/>
</dbReference>
<accession>A0A0L0FGX5</accession>
<dbReference type="AlphaFoldDB" id="A0A0L0FGX5"/>
<feature type="compositionally biased region" description="Basic residues" evidence="1">
    <location>
        <begin position="146"/>
        <end position="156"/>
    </location>
</feature>
<proteinExistence type="predicted"/>